<gene>
    <name evidence="1" type="ORF">H9712_00520</name>
</gene>
<evidence type="ECO:0000313" key="2">
    <source>
        <dbReference type="Proteomes" id="UP000823921"/>
    </source>
</evidence>
<evidence type="ECO:0000313" key="1">
    <source>
        <dbReference type="EMBL" id="HJB79448.1"/>
    </source>
</evidence>
<organism evidence="1 2">
    <name type="scientific">Candidatus Flavonifractor intestinigallinarum</name>
    <dbReference type="NCBI Taxonomy" id="2838586"/>
    <lineage>
        <taxon>Bacteria</taxon>
        <taxon>Bacillati</taxon>
        <taxon>Bacillota</taxon>
        <taxon>Clostridia</taxon>
        <taxon>Eubacteriales</taxon>
        <taxon>Oscillospiraceae</taxon>
        <taxon>Flavonifractor</taxon>
    </lineage>
</organism>
<comment type="caution">
    <text evidence="1">The sequence shown here is derived from an EMBL/GenBank/DDBJ whole genome shotgun (WGS) entry which is preliminary data.</text>
</comment>
<name>A0A9D2MLQ9_9FIRM</name>
<dbReference type="Proteomes" id="UP000823921">
    <property type="component" value="Unassembled WGS sequence"/>
</dbReference>
<protein>
    <submittedName>
        <fullName evidence="1">Uncharacterized protein</fullName>
    </submittedName>
</protein>
<reference evidence="1" key="1">
    <citation type="journal article" date="2021" name="PeerJ">
        <title>Extensive microbial diversity within the chicken gut microbiome revealed by metagenomics and culture.</title>
        <authorList>
            <person name="Gilroy R."/>
            <person name="Ravi A."/>
            <person name="Getino M."/>
            <person name="Pursley I."/>
            <person name="Horton D.L."/>
            <person name="Alikhan N.F."/>
            <person name="Baker D."/>
            <person name="Gharbi K."/>
            <person name="Hall N."/>
            <person name="Watson M."/>
            <person name="Adriaenssens E.M."/>
            <person name="Foster-Nyarko E."/>
            <person name="Jarju S."/>
            <person name="Secka A."/>
            <person name="Antonio M."/>
            <person name="Oren A."/>
            <person name="Chaudhuri R.R."/>
            <person name="La Ragione R."/>
            <person name="Hildebrand F."/>
            <person name="Pallen M.J."/>
        </authorList>
    </citation>
    <scope>NUCLEOTIDE SEQUENCE</scope>
    <source>
        <strain evidence="1">CHK192-8294</strain>
    </source>
</reference>
<reference evidence="1" key="2">
    <citation type="submission" date="2021-04" db="EMBL/GenBank/DDBJ databases">
        <authorList>
            <person name="Gilroy R."/>
        </authorList>
    </citation>
    <scope>NUCLEOTIDE SEQUENCE</scope>
    <source>
        <strain evidence="1">CHK192-8294</strain>
    </source>
</reference>
<dbReference type="AlphaFoldDB" id="A0A9D2MLQ9"/>
<accession>A0A9D2MLQ9</accession>
<proteinExistence type="predicted"/>
<sequence length="156" mass="17293">MEEYAPASAAQALEELETCYRDFIEKLKKSKASSVGEVMGNFFRAQGNPRVSYAVEEFDAAMTERLAALTALLEGCPAEEACRLAAQALELMLFYPVPADSTVAFSLSAFEGRAVALLPFLSPDQQREAASRYARRTPPRRMLPNQEKLWKALARP</sequence>
<dbReference type="EMBL" id="DWXO01000005">
    <property type="protein sequence ID" value="HJB79448.1"/>
    <property type="molecule type" value="Genomic_DNA"/>
</dbReference>